<dbReference type="Gene3D" id="2.130.10.10">
    <property type="entry name" value="YVTN repeat-like/Quinoprotein amine dehydrogenase"/>
    <property type="match status" value="2"/>
</dbReference>
<dbReference type="InterPro" id="IPR051200">
    <property type="entry name" value="Host-pathogen_enzymatic-act"/>
</dbReference>
<reference evidence="2 3" key="1">
    <citation type="submission" date="2016-05" db="EMBL/GenBank/DDBJ databases">
        <title>Diversity and Homogeneity among Thermoacidophilic Verrucomicrobia Methanotrophs Linked with Geographical Origin.</title>
        <authorList>
            <person name="Erikstad H.-A."/>
            <person name="Smestad N.B."/>
            <person name="Ceballos R.M."/>
            <person name="Birkeland N.-K."/>
        </authorList>
    </citation>
    <scope>NUCLEOTIDE SEQUENCE [LARGE SCALE GENOMIC DNA]</scope>
    <source>
        <strain evidence="2 3">Phi</strain>
    </source>
</reference>
<dbReference type="InterPro" id="IPR011964">
    <property type="entry name" value="YVTN_b-propeller_repeat"/>
</dbReference>
<dbReference type="InterPro" id="IPR015943">
    <property type="entry name" value="WD40/YVTN_repeat-like_dom_sf"/>
</dbReference>
<keyword evidence="1" id="KW-0812">Transmembrane</keyword>
<gene>
    <name evidence="2" type="ORF">A7Q10_08975</name>
</gene>
<dbReference type="InterPro" id="IPR011045">
    <property type="entry name" value="N2O_reductase_N"/>
</dbReference>
<keyword evidence="1" id="KW-0472">Membrane</keyword>
<dbReference type="EMBL" id="LXQC01000146">
    <property type="protein sequence ID" value="TFE67882.1"/>
    <property type="molecule type" value="Genomic_DNA"/>
</dbReference>
<dbReference type="Pfam" id="PF10282">
    <property type="entry name" value="Lactonase"/>
    <property type="match status" value="1"/>
</dbReference>
<evidence type="ECO:0000256" key="1">
    <source>
        <dbReference type="SAM" id="Phobius"/>
    </source>
</evidence>
<sequence>MQFRLVIKIYKKLGLFPASFFFRSIWSVSFFLFFLVFSLFSYGQDSSLGFVSHEGGITLIDLAKNLKLKEIVLPGSFLRGIGLSAEGKTLFVADKSSGSVLVVDIDEGKIINTIALGQNPEFLRIHPLKKTLFVSYEPDKNQSGSSNRAKIAQIDIHKEKILKEFLSGEETEAIEFSADGTKLLVSNEGENTIGIYDISSGKEIKRQSVQAIGLRPRGLKRAPFGDIYAVTFENSNKVALFDKDFSLIKEAPTASGPYGVAFDPSAKKLLILAFRDRKLQVFEVPTLKLIAEAPVGERSWHFTFSPDGKKILVASGRSNKLIVLDAVNFKELATIEGIKAPWGIVTFPPSYGSLDNP</sequence>
<keyword evidence="3" id="KW-1185">Reference proteome</keyword>
<dbReference type="InterPro" id="IPR019405">
    <property type="entry name" value="Lactonase_7-beta_prop"/>
</dbReference>
<feature type="transmembrane region" description="Helical" evidence="1">
    <location>
        <begin position="20"/>
        <end position="42"/>
    </location>
</feature>
<dbReference type="PANTHER" id="PTHR47197">
    <property type="entry name" value="PROTEIN NIRF"/>
    <property type="match status" value="1"/>
</dbReference>
<dbReference type="PANTHER" id="PTHR47197:SF3">
    <property type="entry name" value="DIHYDRO-HEME D1 DEHYDROGENASE"/>
    <property type="match status" value="1"/>
</dbReference>
<dbReference type="NCBIfam" id="TIGR02276">
    <property type="entry name" value="beta_rpt_yvtn"/>
    <property type="match status" value="1"/>
</dbReference>
<dbReference type="Proteomes" id="UP000297713">
    <property type="component" value="Unassembled WGS sequence"/>
</dbReference>
<accession>A0A4Y8PAH7</accession>
<evidence type="ECO:0000313" key="3">
    <source>
        <dbReference type="Proteomes" id="UP000297713"/>
    </source>
</evidence>
<dbReference type="RefSeq" id="WP_134440355.1">
    <property type="nucleotide sequence ID" value="NZ_LXQC01000146.1"/>
</dbReference>
<keyword evidence="1" id="KW-1133">Transmembrane helix</keyword>
<proteinExistence type="predicted"/>
<name>A0A4Y8PAH7_9BACT</name>
<dbReference type="OrthoDB" id="9774579at2"/>
<organism evidence="2 3">
    <name type="scientific">Methylacidiphilum caldifontis</name>
    <dbReference type="NCBI Taxonomy" id="2795386"/>
    <lineage>
        <taxon>Bacteria</taxon>
        <taxon>Pseudomonadati</taxon>
        <taxon>Verrucomicrobiota</taxon>
        <taxon>Methylacidiphilae</taxon>
        <taxon>Methylacidiphilales</taxon>
        <taxon>Methylacidiphilaceae</taxon>
        <taxon>Methylacidiphilum (ex Ratnadevi et al. 2023)</taxon>
    </lineage>
</organism>
<dbReference type="AlphaFoldDB" id="A0A4Y8PAH7"/>
<comment type="caution">
    <text evidence="2">The sequence shown here is derived from an EMBL/GenBank/DDBJ whole genome shotgun (WGS) entry which is preliminary data.</text>
</comment>
<evidence type="ECO:0000313" key="2">
    <source>
        <dbReference type="EMBL" id="TFE67882.1"/>
    </source>
</evidence>
<dbReference type="SUPFAM" id="SSF50974">
    <property type="entry name" value="Nitrous oxide reductase, N-terminal domain"/>
    <property type="match status" value="1"/>
</dbReference>
<protein>
    <submittedName>
        <fullName evidence="2">Uncharacterized protein</fullName>
    </submittedName>
</protein>